<name>F4Q929_CACFS</name>
<sequence>MNRIDVLSNHLCSSTITTTTTTTVVKYNDNKDPLLVSELESNHILYRIYDNGCLKIILNREKALNSLTLEMINHLLNLLKKYENDKRVTFVLVVGAGDRAYCSGGDLLEFSSSVEMSHRLSNTEYKLDYLIHTYSKPYVSIVNGIVMGGGVGISIHGSHCIVTERALWAMPECFIGYFPDVGTNYQMSRLGAIGLYLDLTGTRIKYRDLVGLGIASHHVPSDMLDRLVRDLTENTVDTTRQLDFIINLYRKQVGYRLHNIEPSTMVEWLVQNQCLERCFGNHIKSVQEVLDNLENEIKNNNGDEKVRKWAEQTLTKITGSRPLSICACFKAFRDSLNLSIDDVLKMDNRVGTHLTQIEEDGREGIKAALFDKTYKPQWIPPTIQQVDPNIVDSLFKPLPSHQELDLN</sequence>
<dbReference type="SUPFAM" id="SSF52096">
    <property type="entry name" value="ClpP/crotonase"/>
    <property type="match status" value="1"/>
</dbReference>
<dbReference type="InterPro" id="IPR029045">
    <property type="entry name" value="ClpP/crotonase-like_dom_sf"/>
</dbReference>
<proteinExistence type="predicted"/>
<dbReference type="PANTHER" id="PTHR43176:SF7">
    <property type="entry name" value="ENOYL-COA HYDRATASE_ISOMERASE DOMAIN-CONTAINING PROTEIN"/>
    <property type="match status" value="1"/>
</dbReference>
<evidence type="ECO:0000313" key="3">
    <source>
        <dbReference type="EMBL" id="EGG15198.1"/>
    </source>
</evidence>
<dbReference type="OrthoDB" id="1737613at2759"/>
<dbReference type="InterPro" id="IPR045004">
    <property type="entry name" value="ECH_dom"/>
</dbReference>
<dbReference type="OMA" id="CIWNGYA"/>
<accession>F4Q929</accession>
<keyword evidence="4" id="KW-1185">Reference proteome</keyword>
<evidence type="ECO:0000256" key="1">
    <source>
        <dbReference type="ARBA" id="ARBA00022801"/>
    </source>
</evidence>
<feature type="domain" description="Enoyl-CoA hydratase/isomerase" evidence="2">
    <location>
        <begin position="55"/>
        <end position="395"/>
    </location>
</feature>
<dbReference type="RefSeq" id="XP_004351918.1">
    <property type="nucleotide sequence ID" value="XM_004351866.1"/>
</dbReference>
<dbReference type="CDD" id="cd06558">
    <property type="entry name" value="crotonase-like"/>
    <property type="match status" value="1"/>
</dbReference>
<dbReference type="InterPro" id="IPR032259">
    <property type="entry name" value="HIBYL-CoA-H"/>
</dbReference>
<reference evidence="4" key="1">
    <citation type="journal article" date="2011" name="Genome Res.">
        <title>Phylogeny-wide analysis of social amoeba genomes highlights ancient origins for complex intercellular communication.</title>
        <authorList>
            <person name="Heidel A.J."/>
            <person name="Lawal H.M."/>
            <person name="Felder M."/>
            <person name="Schilde C."/>
            <person name="Helps N.R."/>
            <person name="Tunggal B."/>
            <person name="Rivero F."/>
            <person name="John U."/>
            <person name="Schleicher M."/>
            <person name="Eichinger L."/>
            <person name="Platzer M."/>
            <person name="Noegel A.A."/>
            <person name="Schaap P."/>
            <person name="Gloeckner G."/>
        </authorList>
    </citation>
    <scope>NUCLEOTIDE SEQUENCE [LARGE SCALE GENOMIC DNA]</scope>
    <source>
        <strain evidence="4">SH3</strain>
    </source>
</reference>
<dbReference type="PANTHER" id="PTHR43176">
    <property type="entry name" value="3-HYDROXYISOBUTYRYL-COA HYDROLASE-RELATED"/>
    <property type="match status" value="1"/>
</dbReference>
<dbReference type="Pfam" id="PF16113">
    <property type="entry name" value="ECH_2"/>
    <property type="match status" value="1"/>
</dbReference>
<dbReference type="GO" id="GO:0003860">
    <property type="term" value="F:3-hydroxyisobutyryl-CoA hydrolase activity"/>
    <property type="evidence" value="ECO:0007669"/>
    <property type="project" value="InterPro"/>
</dbReference>
<dbReference type="Gene3D" id="3.90.226.10">
    <property type="entry name" value="2-enoyl-CoA Hydratase, Chain A, domain 1"/>
    <property type="match status" value="1"/>
</dbReference>
<dbReference type="Proteomes" id="UP000007797">
    <property type="component" value="Unassembled WGS sequence"/>
</dbReference>
<dbReference type="KEGG" id="dfa:DFA_10028"/>
<dbReference type="GO" id="GO:0006574">
    <property type="term" value="P:L-valine catabolic process"/>
    <property type="evidence" value="ECO:0007669"/>
    <property type="project" value="TreeGrafter"/>
</dbReference>
<dbReference type="NCBIfam" id="NF004127">
    <property type="entry name" value="PRK05617.1"/>
    <property type="match status" value="1"/>
</dbReference>
<dbReference type="AlphaFoldDB" id="F4Q929"/>
<protein>
    <submittedName>
        <fullName evidence="3">Enoyl-CoA hydratase/isomerase domain-containing protein</fullName>
    </submittedName>
</protein>
<organism evidence="3 4">
    <name type="scientific">Cavenderia fasciculata</name>
    <name type="common">Slime mold</name>
    <name type="synonym">Dictyostelium fasciculatum</name>
    <dbReference type="NCBI Taxonomy" id="261658"/>
    <lineage>
        <taxon>Eukaryota</taxon>
        <taxon>Amoebozoa</taxon>
        <taxon>Evosea</taxon>
        <taxon>Eumycetozoa</taxon>
        <taxon>Dictyostelia</taxon>
        <taxon>Acytosteliales</taxon>
        <taxon>Cavenderiaceae</taxon>
        <taxon>Cavenderia</taxon>
    </lineage>
</organism>
<keyword evidence="1" id="KW-0378">Hydrolase</keyword>
<gene>
    <name evidence="3" type="ORF">DFA_10028</name>
</gene>
<dbReference type="EMBL" id="GL883026">
    <property type="protein sequence ID" value="EGG15198.1"/>
    <property type="molecule type" value="Genomic_DNA"/>
</dbReference>
<evidence type="ECO:0000259" key="2">
    <source>
        <dbReference type="Pfam" id="PF16113"/>
    </source>
</evidence>
<dbReference type="STRING" id="1054147.F4Q929"/>
<dbReference type="GeneID" id="14867582"/>
<evidence type="ECO:0000313" key="4">
    <source>
        <dbReference type="Proteomes" id="UP000007797"/>
    </source>
</evidence>
<dbReference type="GO" id="GO:0005739">
    <property type="term" value="C:mitochondrion"/>
    <property type="evidence" value="ECO:0007669"/>
    <property type="project" value="TreeGrafter"/>
</dbReference>